<reference evidence="2" key="1">
    <citation type="journal article" date="2015" name="Nature">
        <title>Complex archaea that bridge the gap between prokaryotes and eukaryotes.</title>
        <authorList>
            <person name="Spang A."/>
            <person name="Saw J.H."/>
            <person name="Jorgensen S.L."/>
            <person name="Zaremba-Niedzwiedzka K."/>
            <person name="Martijn J."/>
            <person name="Lind A.E."/>
            <person name="van Eijk R."/>
            <person name="Schleper C."/>
            <person name="Guy L."/>
            <person name="Ettema T.J."/>
        </authorList>
    </citation>
    <scope>NUCLEOTIDE SEQUENCE</scope>
</reference>
<evidence type="ECO:0000256" key="1">
    <source>
        <dbReference type="SAM" id="Phobius"/>
    </source>
</evidence>
<keyword evidence="1" id="KW-0472">Membrane</keyword>
<evidence type="ECO:0000313" key="2">
    <source>
        <dbReference type="EMBL" id="KKN98969.1"/>
    </source>
</evidence>
<dbReference type="PROSITE" id="PS51257">
    <property type="entry name" value="PROKAR_LIPOPROTEIN"/>
    <property type="match status" value="1"/>
</dbReference>
<dbReference type="EMBL" id="LAZR01000049">
    <property type="protein sequence ID" value="KKN98969.1"/>
    <property type="molecule type" value="Genomic_DNA"/>
</dbReference>
<name>A0A0F9V4Q6_9ZZZZ</name>
<comment type="caution">
    <text evidence="2">The sequence shown here is derived from an EMBL/GenBank/DDBJ whole genome shotgun (WGS) entry which is preliminary data.</text>
</comment>
<protein>
    <submittedName>
        <fullName evidence="2">Uncharacterized protein</fullName>
    </submittedName>
</protein>
<gene>
    <name evidence="2" type="ORF">LCGC14_0142140</name>
</gene>
<sequence>MSKETKKVSVGAVVFTILFCVLLSCVSPEAVKTDIQGIRNDMGVLEKIVDQKADNTVVADQIGEVNNRIEQTTQIAEELSVWRKSIQAETINYSGAGAVVIGTSIMAVIFLGAGLLLVRAFMKRGNMLSMLTGAIKDVGKDSPDTVSKIKGELKKCVALGDYCEKDRKNLGHFARKRGTFVGQKKELEV</sequence>
<dbReference type="AlphaFoldDB" id="A0A0F9V4Q6"/>
<organism evidence="2">
    <name type="scientific">marine sediment metagenome</name>
    <dbReference type="NCBI Taxonomy" id="412755"/>
    <lineage>
        <taxon>unclassified sequences</taxon>
        <taxon>metagenomes</taxon>
        <taxon>ecological metagenomes</taxon>
    </lineage>
</organism>
<feature type="transmembrane region" description="Helical" evidence="1">
    <location>
        <begin position="93"/>
        <end position="118"/>
    </location>
</feature>
<accession>A0A0F9V4Q6</accession>
<keyword evidence="1" id="KW-0812">Transmembrane</keyword>
<proteinExistence type="predicted"/>
<keyword evidence="1" id="KW-1133">Transmembrane helix</keyword>